<dbReference type="SUPFAM" id="SSF160350">
    <property type="entry name" value="Rnp2-like"/>
    <property type="match status" value="1"/>
</dbReference>
<evidence type="ECO:0000313" key="3">
    <source>
        <dbReference type="EMBL" id="CAE0788043.1"/>
    </source>
</evidence>
<dbReference type="Gene3D" id="3.30.70.3250">
    <property type="entry name" value="Ribonuclease P, Pop5 subunit"/>
    <property type="match status" value="1"/>
</dbReference>
<feature type="domain" description="Ribonucleases P/MRP subunit Pop8-like" evidence="2">
    <location>
        <begin position="18"/>
        <end position="92"/>
    </location>
</feature>
<dbReference type="InterPro" id="IPR038085">
    <property type="entry name" value="Rnp2-like_sf"/>
</dbReference>
<keyword evidence="1" id="KW-0819">tRNA processing</keyword>
<dbReference type="GO" id="GO:0030681">
    <property type="term" value="C:multimeric ribonuclease P complex"/>
    <property type="evidence" value="ECO:0007669"/>
    <property type="project" value="TreeGrafter"/>
</dbReference>
<dbReference type="PANTHER" id="PTHR15441">
    <property type="entry name" value="RIBONUCLEASE P PROTEIN SUBUNIT P14"/>
    <property type="match status" value="1"/>
</dbReference>
<accession>A0A7S4C6A1</accession>
<dbReference type="GO" id="GO:0033204">
    <property type="term" value="F:ribonuclease P RNA binding"/>
    <property type="evidence" value="ECO:0007669"/>
    <property type="project" value="TreeGrafter"/>
</dbReference>
<dbReference type="GO" id="GO:0005730">
    <property type="term" value="C:nucleolus"/>
    <property type="evidence" value="ECO:0007669"/>
    <property type="project" value="TreeGrafter"/>
</dbReference>
<organism evidence="3">
    <name type="scientific">Chrysotila carterae</name>
    <name type="common">Marine alga</name>
    <name type="synonym">Syracosphaera carterae</name>
    <dbReference type="NCBI Taxonomy" id="13221"/>
    <lineage>
        <taxon>Eukaryota</taxon>
        <taxon>Haptista</taxon>
        <taxon>Haptophyta</taxon>
        <taxon>Prymnesiophyceae</taxon>
        <taxon>Isochrysidales</taxon>
        <taxon>Isochrysidaceae</taxon>
        <taxon>Chrysotila</taxon>
    </lineage>
</organism>
<evidence type="ECO:0000256" key="1">
    <source>
        <dbReference type="ARBA" id="ARBA00022694"/>
    </source>
</evidence>
<reference evidence="3" key="1">
    <citation type="submission" date="2021-01" db="EMBL/GenBank/DDBJ databases">
        <authorList>
            <person name="Corre E."/>
            <person name="Pelletier E."/>
            <person name="Niang G."/>
            <person name="Scheremetjew M."/>
            <person name="Finn R."/>
            <person name="Kale V."/>
            <person name="Holt S."/>
            <person name="Cochrane G."/>
            <person name="Meng A."/>
            <person name="Brown T."/>
            <person name="Cohen L."/>
        </authorList>
    </citation>
    <scope>NUCLEOTIDE SEQUENCE</scope>
    <source>
        <strain evidence="3">CCMP645</strain>
    </source>
</reference>
<dbReference type="PANTHER" id="PTHR15441:SF1">
    <property type="entry name" value="RIBONUCLEASE P PROTEIN SUBUNIT P14"/>
    <property type="match status" value="1"/>
</dbReference>
<dbReference type="Pfam" id="PF20976">
    <property type="entry name" value="Pop8"/>
    <property type="match status" value="1"/>
</dbReference>
<name>A0A7S4C6A1_CHRCT</name>
<dbReference type="EMBL" id="HBIZ01066462">
    <property type="protein sequence ID" value="CAE0788043.1"/>
    <property type="molecule type" value="Transcribed_RNA"/>
</dbReference>
<proteinExistence type="predicted"/>
<protein>
    <recommendedName>
        <fullName evidence="2">Ribonucleases P/MRP subunit Pop8-like domain-containing protein</fullName>
    </recommendedName>
</protein>
<dbReference type="GO" id="GO:0001682">
    <property type="term" value="P:tRNA 5'-leader removal"/>
    <property type="evidence" value="ECO:0007669"/>
    <property type="project" value="TreeGrafter"/>
</dbReference>
<evidence type="ECO:0000259" key="2">
    <source>
        <dbReference type="Pfam" id="PF20976"/>
    </source>
</evidence>
<dbReference type="AlphaFoldDB" id="A0A7S4C6A1"/>
<dbReference type="InterPro" id="IPR049128">
    <property type="entry name" value="Pop8-like_dom"/>
</dbReference>
<sequence>MADAGPTERHVVHRARGWKYLRAKLVMNNGASSKTQLDAMQYRLAVTHALRCMFGDIGAAMRVDLIAYEHAQSCGTLRVESRNLCRLWSAITMLAEFERLPCQFEVEAVHGALVCHAVDSREFMRTLAQMPA</sequence>
<gene>
    <name evidence="3" type="ORF">PCAR00345_LOCUS40751</name>
</gene>